<name>A0A5Q0UIB6_9ARCH</name>
<reference evidence="2" key="1">
    <citation type="submission" date="2019-05" db="EMBL/GenBank/DDBJ databases">
        <title>Candidatus Nanohalobium constans, a novel model system to study the DPANN nano-sized archaea: genomic and physiological characterization of a nanoarchaeon co-cultured with its chitinotrophic host.</title>
        <authorList>
            <person name="La Cono V."/>
            <person name="Arcadi E."/>
            <person name="Crisafi F."/>
            <person name="Denaro R."/>
            <person name="La Spada G."/>
            <person name="Messina E."/>
            <person name="Smedile F."/>
            <person name="Toshchakov S.V."/>
            <person name="Shevchenko M.A."/>
            <person name="Golyshin P.N."/>
            <person name="Golyshina O.V."/>
            <person name="Ferrer M."/>
            <person name="Rohde M."/>
            <person name="Mushegian A."/>
            <person name="Sorokin D.Y."/>
            <person name="Giuliano L."/>
            <person name="Yakimov M.M."/>
        </authorList>
    </citation>
    <scope>NUCLEOTIDE SEQUENCE [LARGE SCALE GENOMIC DNA]</scope>
    <source>
        <strain evidence="2">LC1Nh</strain>
    </source>
</reference>
<protein>
    <submittedName>
        <fullName evidence="1">Uncharacterized protein</fullName>
    </submittedName>
</protein>
<evidence type="ECO:0000313" key="2">
    <source>
        <dbReference type="Proteomes" id="UP000377803"/>
    </source>
</evidence>
<keyword evidence="2" id="KW-1185">Reference proteome</keyword>
<organism evidence="1 2">
    <name type="scientific">Candidatus Nanohalobium constans</name>
    <dbReference type="NCBI Taxonomy" id="2565781"/>
    <lineage>
        <taxon>Archaea</taxon>
        <taxon>Candidatus Nanohalarchaeota</taxon>
        <taxon>Candidatus Nanohalobia</taxon>
        <taxon>Candidatus Nanohalobiales</taxon>
        <taxon>Candidatus Nanohalobiaceae</taxon>
        <taxon>Candidatus Nanohalobium</taxon>
    </lineage>
</organism>
<dbReference type="KEGG" id="ncon:LC1Nh_0732"/>
<dbReference type="Proteomes" id="UP000377803">
    <property type="component" value="Chromosome"/>
</dbReference>
<evidence type="ECO:0000313" key="1">
    <source>
        <dbReference type="EMBL" id="QGA80619.1"/>
    </source>
</evidence>
<dbReference type="AlphaFoldDB" id="A0A5Q0UIB6"/>
<dbReference type="RefSeq" id="WP_153550359.1">
    <property type="nucleotide sequence ID" value="NZ_CP040089.1"/>
</dbReference>
<sequence length="146" mass="17079">MPSEDKELHRKISSQLLSWGYTESEVDYVSEELNDIIDFDKMIDFLILNGSESEPQKYDEDALDLHVLLDDYILVLEYSGGRMIDYIYYKYENVGRIRINKNDQRLHGAITLDIATGYEIGLGSYEDEKYSEIKNYIKTLRGMLNE</sequence>
<gene>
    <name evidence="1" type="ORF">LC1Nh_0732</name>
</gene>
<dbReference type="GeneID" id="42365119"/>
<accession>A0A5Q0UIB6</accession>
<dbReference type="EMBL" id="CP040089">
    <property type="protein sequence ID" value="QGA80619.1"/>
    <property type="molecule type" value="Genomic_DNA"/>
</dbReference>
<proteinExistence type="predicted"/>